<dbReference type="Gene3D" id="3.40.50.410">
    <property type="entry name" value="von Willebrand factor, type A domain"/>
    <property type="match status" value="1"/>
</dbReference>
<dbReference type="Proteomes" id="UP001501612">
    <property type="component" value="Unassembled WGS sequence"/>
</dbReference>
<evidence type="ECO:0000313" key="2">
    <source>
        <dbReference type="EMBL" id="GAA1905693.1"/>
    </source>
</evidence>
<keyword evidence="3" id="KW-1185">Reference proteome</keyword>
<protein>
    <recommendedName>
        <fullName evidence="1">VWFA domain-containing protein</fullName>
    </recommendedName>
</protein>
<gene>
    <name evidence="2" type="ORF">GCM10009737_03120</name>
</gene>
<reference evidence="3" key="1">
    <citation type="journal article" date="2019" name="Int. J. Syst. Evol. Microbiol.">
        <title>The Global Catalogue of Microorganisms (GCM) 10K type strain sequencing project: providing services to taxonomists for standard genome sequencing and annotation.</title>
        <authorList>
            <consortium name="The Broad Institute Genomics Platform"/>
            <consortium name="The Broad Institute Genome Sequencing Center for Infectious Disease"/>
            <person name="Wu L."/>
            <person name="Ma J."/>
        </authorList>
    </citation>
    <scope>NUCLEOTIDE SEQUENCE [LARGE SCALE GENOMIC DNA]</scope>
    <source>
        <strain evidence="3">JCM 14046</strain>
    </source>
</reference>
<dbReference type="SMART" id="SM00327">
    <property type="entry name" value="VWA"/>
    <property type="match status" value="1"/>
</dbReference>
<sequence length="253" mass="26072">MPLLALMSSATDESLRAQVQAVVPRLVLERARSGPTARAGSGRLRRAPADRGGDFDVDASLDALAEAAGQGRHPRLEELTATSWQRPGTALCLLLDRSGSMEGTRLAVAAMAAAACALRAGQAGGELAVVAFDRRAETVVGLGAGASPHAVVERVLGLRGHGMTSLDAALRAAATQLAGARARRRVTVLLSDCRVTDDVDPVPVARALDELLVLAPASDADEARAFARASGARLAEVLSLGDLPGALDLLLRP</sequence>
<evidence type="ECO:0000313" key="3">
    <source>
        <dbReference type="Proteomes" id="UP001501612"/>
    </source>
</evidence>
<dbReference type="CDD" id="cd00198">
    <property type="entry name" value="vWFA"/>
    <property type="match status" value="1"/>
</dbReference>
<evidence type="ECO:0000259" key="1">
    <source>
        <dbReference type="PROSITE" id="PS50234"/>
    </source>
</evidence>
<dbReference type="InterPro" id="IPR036465">
    <property type="entry name" value="vWFA_dom_sf"/>
</dbReference>
<dbReference type="InterPro" id="IPR002035">
    <property type="entry name" value="VWF_A"/>
</dbReference>
<dbReference type="PROSITE" id="PS50234">
    <property type="entry name" value="VWFA"/>
    <property type="match status" value="1"/>
</dbReference>
<feature type="domain" description="VWFA" evidence="1">
    <location>
        <begin position="90"/>
        <end position="231"/>
    </location>
</feature>
<organism evidence="2 3">
    <name type="scientific">Nocardioides lentus</name>
    <dbReference type="NCBI Taxonomy" id="338077"/>
    <lineage>
        <taxon>Bacteria</taxon>
        <taxon>Bacillati</taxon>
        <taxon>Actinomycetota</taxon>
        <taxon>Actinomycetes</taxon>
        <taxon>Propionibacteriales</taxon>
        <taxon>Nocardioidaceae</taxon>
        <taxon>Nocardioides</taxon>
    </lineage>
</organism>
<dbReference type="SUPFAM" id="SSF53300">
    <property type="entry name" value="vWA-like"/>
    <property type="match status" value="1"/>
</dbReference>
<accession>A0ABP5AA08</accession>
<proteinExistence type="predicted"/>
<name>A0ABP5AA08_9ACTN</name>
<dbReference type="Pfam" id="PF13519">
    <property type="entry name" value="VWA_2"/>
    <property type="match status" value="1"/>
</dbReference>
<comment type="caution">
    <text evidence="2">The sequence shown here is derived from an EMBL/GenBank/DDBJ whole genome shotgun (WGS) entry which is preliminary data.</text>
</comment>
<dbReference type="EMBL" id="BAAAMY010000001">
    <property type="protein sequence ID" value="GAA1905693.1"/>
    <property type="molecule type" value="Genomic_DNA"/>
</dbReference>